<comment type="caution">
    <text evidence="8">The sequence shown here is derived from an EMBL/GenBank/DDBJ whole genome shotgun (WGS) entry which is preliminary data.</text>
</comment>
<dbReference type="RefSeq" id="WP_345537711.1">
    <property type="nucleotide sequence ID" value="NZ_BAABGJ010000017.1"/>
</dbReference>
<dbReference type="PIRSF" id="PIRSF000137">
    <property type="entry name" value="Alcohol_oxidase"/>
    <property type="match status" value="1"/>
</dbReference>
<feature type="domain" description="Glucose-methanol-choline oxidoreductase N-terminal" evidence="7">
    <location>
        <begin position="253"/>
        <end position="267"/>
    </location>
</feature>
<organism evidence="8 9">
    <name type="scientific">Variovorax defluvii</name>
    <dbReference type="NCBI Taxonomy" id="913761"/>
    <lineage>
        <taxon>Bacteria</taxon>
        <taxon>Pseudomonadati</taxon>
        <taxon>Pseudomonadota</taxon>
        <taxon>Betaproteobacteria</taxon>
        <taxon>Burkholderiales</taxon>
        <taxon>Comamonadaceae</taxon>
        <taxon>Variovorax</taxon>
    </lineage>
</organism>
<sequence>METYDYIIVGAGSAGCVLARRLSDDQGVKVLLLEAGPTADKFWVRTPAGMAKLFFHEQLNWNYFTEPMPLLHDRRMYWPRGKGLGGSSAINGMVYIRGHRQDFDTWRDLGNPGWGYEDVLPCFKRMEHNERGGDAYRGVDGPLWISDPVVRHPASADFIDAAVRLGIPRSEDLNGELHDGVGFIQHNIRKGKRQSAYTAYVAPVRGRPNLTVRTGAFVQRIVFDGLTATGIEVEENGQRRIIHAAREVVVSAGALNSPQILMLSGIGPGEELQRHGIRQIVQSPGVGQNLQDHFYVHTSYRATRASSYNHEISGLRKYWQGLRYLLTGTGYLALGSSQVAAFVKSRPEEVYADLQISFRPMSFTYYGNGVVEVDPIPSVAASVYRLRPAGSGTVTLRSADPRQAPAFQPNFLAHPDDVRAVISGIRHIRRILASEPVASRVLGEHMPGPQVASDDEILQYLRAHGNSAHHPAGTCKMGQDAMAVVDERLRVRGIDRLRVVDASIMPHVTSGNTNAPTMMIAEKGADMIRKDAVAARVPAAQGAR</sequence>
<dbReference type="PANTHER" id="PTHR11552:SF147">
    <property type="entry name" value="CHOLINE DEHYDROGENASE, MITOCHONDRIAL"/>
    <property type="match status" value="1"/>
</dbReference>
<dbReference type="SUPFAM" id="SSF54373">
    <property type="entry name" value="FAD-linked reductases, C-terminal domain"/>
    <property type="match status" value="1"/>
</dbReference>
<dbReference type="PROSITE" id="PS00624">
    <property type="entry name" value="GMC_OXRED_2"/>
    <property type="match status" value="1"/>
</dbReference>
<evidence type="ECO:0000256" key="2">
    <source>
        <dbReference type="ARBA" id="ARBA00010790"/>
    </source>
</evidence>
<name>A0ABP8HL64_9BURK</name>
<evidence type="ECO:0000256" key="3">
    <source>
        <dbReference type="ARBA" id="ARBA00022630"/>
    </source>
</evidence>
<dbReference type="Proteomes" id="UP001500975">
    <property type="component" value="Unassembled WGS sequence"/>
</dbReference>
<dbReference type="PANTHER" id="PTHR11552">
    <property type="entry name" value="GLUCOSE-METHANOL-CHOLINE GMC OXIDOREDUCTASE"/>
    <property type="match status" value="1"/>
</dbReference>
<keyword evidence="3 5" id="KW-0285">Flavoprotein</keyword>
<evidence type="ECO:0000256" key="1">
    <source>
        <dbReference type="ARBA" id="ARBA00001974"/>
    </source>
</evidence>
<evidence type="ECO:0000256" key="4">
    <source>
        <dbReference type="ARBA" id="ARBA00022827"/>
    </source>
</evidence>
<evidence type="ECO:0000259" key="6">
    <source>
        <dbReference type="PROSITE" id="PS00623"/>
    </source>
</evidence>
<feature type="domain" description="Glucose-methanol-choline oxidoreductase N-terminal" evidence="6">
    <location>
        <begin position="81"/>
        <end position="104"/>
    </location>
</feature>
<evidence type="ECO:0000256" key="5">
    <source>
        <dbReference type="RuleBase" id="RU003968"/>
    </source>
</evidence>
<dbReference type="InterPro" id="IPR000172">
    <property type="entry name" value="GMC_OxRdtase_N"/>
</dbReference>
<gene>
    <name evidence="8" type="ORF">GCM10023165_21020</name>
</gene>
<proteinExistence type="inferred from homology"/>
<reference evidence="9" key="1">
    <citation type="journal article" date="2019" name="Int. J. Syst. Evol. Microbiol.">
        <title>The Global Catalogue of Microorganisms (GCM) 10K type strain sequencing project: providing services to taxonomists for standard genome sequencing and annotation.</title>
        <authorList>
            <consortium name="The Broad Institute Genomics Platform"/>
            <consortium name="The Broad Institute Genome Sequencing Center for Infectious Disease"/>
            <person name="Wu L."/>
            <person name="Ma J."/>
        </authorList>
    </citation>
    <scope>NUCLEOTIDE SEQUENCE [LARGE SCALE GENOMIC DNA]</scope>
    <source>
        <strain evidence="9">JCM 17804</strain>
    </source>
</reference>
<comment type="similarity">
    <text evidence="2 5">Belongs to the GMC oxidoreductase family.</text>
</comment>
<protein>
    <submittedName>
        <fullName evidence="8">Choline dehydrogenase</fullName>
    </submittedName>
</protein>
<dbReference type="Pfam" id="PF00732">
    <property type="entry name" value="GMC_oxred_N"/>
    <property type="match status" value="1"/>
</dbReference>
<dbReference type="PROSITE" id="PS00623">
    <property type="entry name" value="GMC_OXRED_1"/>
    <property type="match status" value="1"/>
</dbReference>
<dbReference type="EMBL" id="BAABGJ010000017">
    <property type="protein sequence ID" value="GAA4340787.1"/>
    <property type="molecule type" value="Genomic_DNA"/>
</dbReference>
<dbReference type="SUPFAM" id="SSF51905">
    <property type="entry name" value="FAD/NAD(P)-binding domain"/>
    <property type="match status" value="1"/>
</dbReference>
<accession>A0ABP8HL64</accession>
<dbReference type="Pfam" id="PF05199">
    <property type="entry name" value="GMC_oxred_C"/>
    <property type="match status" value="1"/>
</dbReference>
<dbReference type="InterPro" id="IPR007867">
    <property type="entry name" value="GMC_OxRtase_C"/>
</dbReference>
<evidence type="ECO:0000259" key="7">
    <source>
        <dbReference type="PROSITE" id="PS00624"/>
    </source>
</evidence>
<dbReference type="Gene3D" id="3.30.560.10">
    <property type="entry name" value="Glucose Oxidase, domain 3"/>
    <property type="match status" value="1"/>
</dbReference>
<dbReference type="InterPro" id="IPR012132">
    <property type="entry name" value="GMC_OxRdtase"/>
</dbReference>
<evidence type="ECO:0000313" key="9">
    <source>
        <dbReference type="Proteomes" id="UP001500975"/>
    </source>
</evidence>
<dbReference type="Gene3D" id="3.50.50.60">
    <property type="entry name" value="FAD/NAD(P)-binding domain"/>
    <property type="match status" value="1"/>
</dbReference>
<comment type="cofactor">
    <cofactor evidence="1">
        <name>FAD</name>
        <dbReference type="ChEBI" id="CHEBI:57692"/>
    </cofactor>
</comment>
<keyword evidence="4 5" id="KW-0274">FAD</keyword>
<keyword evidence="9" id="KW-1185">Reference proteome</keyword>
<evidence type="ECO:0000313" key="8">
    <source>
        <dbReference type="EMBL" id="GAA4340787.1"/>
    </source>
</evidence>
<dbReference type="InterPro" id="IPR036188">
    <property type="entry name" value="FAD/NAD-bd_sf"/>
</dbReference>